<reference evidence="2 3" key="1">
    <citation type="journal article" date="2020" name="ISME J.">
        <title>Enrichment and physiological characterization of a novel comammox Nitrospira indicates ammonium inhibition of complete nitrification.</title>
        <authorList>
            <person name="Sakoula D."/>
            <person name="Koch H."/>
            <person name="Frank J."/>
            <person name="Jetten M.S.M."/>
            <person name="van Kessel M.A.H.J."/>
            <person name="Lucker S."/>
        </authorList>
    </citation>
    <scope>NUCLEOTIDE SEQUENCE [LARGE SCALE GENOMIC DNA]</scope>
    <source>
        <strain evidence="2">Comreactor17</strain>
    </source>
</reference>
<dbReference type="Proteomes" id="UP000593737">
    <property type="component" value="Chromosome"/>
</dbReference>
<protein>
    <recommendedName>
        <fullName evidence="1">HTH cro/C1-type domain-containing protein</fullName>
    </recommendedName>
</protein>
<dbReference type="CDD" id="cd00093">
    <property type="entry name" value="HTH_XRE"/>
    <property type="match status" value="1"/>
</dbReference>
<accession>A0A7S8J2N4</accession>
<evidence type="ECO:0000313" key="2">
    <source>
        <dbReference type="EMBL" id="QPD06404.1"/>
    </source>
</evidence>
<dbReference type="KEGG" id="nkf:Nkreftii_004178"/>
<feature type="domain" description="HTH cro/C1-type" evidence="1">
    <location>
        <begin position="5"/>
        <end position="59"/>
    </location>
</feature>
<dbReference type="AlphaFoldDB" id="A0A7S8J2N4"/>
<dbReference type="SUPFAM" id="SSF47413">
    <property type="entry name" value="lambda repressor-like DNA-binding domains"/>
    <property type="match status" value="1"/>
</dbReference>
<proteinExistence type="predicted"/>
<gene>
    <name evidence="2" type="ORF">Nkreftii_004178</name>
</gene>
<evidence type="ECO:0000259" key="1">
    <source>
        <dbReference type="PROSITE" id="PS50943"/>
    </source>
</evidence>
<dbReference type="EMBL" id="CP047423">
    <property type="protein sequence ID" value="QPD06404.1"/>
    <property type="molecule type" value="Genomic_DNA"/>
</dbReference>
<sequence>MQTRLKEWRETRGLSLRKLGDLSGVHYVSLVKMEAGRLDPQLSTLLKLCRALRITLNQLVGKGATHGTDTKG</sequence>
<evidence type="ECO:0000313" key="3">
    <source>
        <dbReference type="Proteomes" id="UP000593737"/>
    </source>
</evidence>
<organism evidence="2 3">
    <name type="scientific">Candidatus Nitrospira kreftii</name>
    <dbReference type="NCBI Taxonomy" id="2652173"/>
    <lineage>
        <taxon>Bacteria</taxon>
        <taxon>Pseudomonadati</taxon>
        <taxon>Nitrospirota</taxon>
        <taxon>Nitrospiria</taxon>
        <taxon>Nitrospirales</taxon>
        <taxon>Nitrospiraceae</taxon>
        <taxon>Nitrospira</taxon>
    </lineage>
</organism>
<dbReference type="InterPro" id="IPR001387">
    <property type="entry name" value="Cro/C1-type_HTH"/>
</dbReference>
<name>A0A7S8J2N4_9BACT</name>
<dbReference type="PROSITE" id="PS50943">
    <property type="entry name" value="HTH_CROC1"/>
    <property type="match status" value="1"/>
</dbReference>
<dbReference type="GO" id="GO:0003677">
    <property type="term" value="F:DNA binding"/>
    <property type="evidence" value="ECO:0007669"/>
    <property type="project" value="InterPro"/>
</dbReference>
<dbReference type="Pfam" id="PF01381">
    <property type="entry name" value="HTH_3"/>
    <property type="match status" value="1"/>
</dbReference>
<dbReference type="SMART" id="SM00530">
    <property type="entry name" value="HTH_XRE"/>
    <property type="match status" value="1"/>
</dbReference>
<dbReference type="InterPro" id="IPR010982">
    <property type="entry name" value="Lambda_DNA-bd_dom_sf"/>
</dbReference>
<dbReference type="Gene3D" id="1.10.260.40">
    <property type="entry name" value="lambda repressor-like DNA-binding domains"/>
    <property type="match status" value="1"/>
</dbReference>